<name>A0A7V5H1L8_CALAY</name>
<dbReference type="Pfam" id="PF14559">
    <property type="entry name" value="TPR_19"/>
    <property type="match status" value="1"/>
</dbReference>
<dbReference type="AlphaFoldDB" id="A0A7V5H1L8"/>
<evidence type="ECO:0000256" key="4">
    <source>
        <dbReference type="PROSITE-ProRule" id="PRU00339"/>
    </source>
</evidence>
<comment type="caution">
    <text evidence="5">The sequence shown here is derived from an EMBL/GenBank/DDBJ whole genome shotgun (WGS) entry which is preliminary data.</text>
</comment>
<dbReference type="SMART" id="SM00671">
    <property type="entry name" value="SEL1"/>
    <property type="match status" value="4"/>
</dbReference>
<feature type="repeat" description="TPR" evidence="4">
    <location>
        <begin position="91"/>
        <end position="124"/>
    </location>
</feature>
<keyword evidence="3" id="KW-0808">Transferase</keyword>
<dbReference type="GO" id="GO:0016757">
    <property type="term" value="F:glycosyltransferase activity"/>
    <property type="evidence" value="ECO:0007669"/>
    <property type="project" value="UniProtKB-KW"/>
</dbReference>
<dbReference type="Gene3D" id="1.25.40.10">
    <property type="entry name" value="Tetratricopeptide repeat domain"/>
    <property type="match status" value="3"/>
</dbReference>
<dbReference type="PANTHER" id="PTHR44835">
    <property type="entry name" value="UDP-N-ACETYLGLUCOSAMINE--PEPTIDE N-ACETYLGLUCOSAMINYLTRANSFERASE SPINDLY-RELATED"/>
    <property type="match status" value="1"/>
</dbReference>
<protein>
    <submittedName>
        <fullName evidence="5">Tetratricopeptide repeat protein</fullName>
    </submittedName>
</protein>
<reference evidence="5" key="1">
    <citation type="journal article" date="2020" name="mSystems">
        <title>Genome- and Community-Level Interaction Insights into Carbon Utilization and Element Cycling Functions of Hydrothermarchaeota in Hydrothermal Sediment.</title>
        <authorList>
            <person name="Zhou Z."/>
            <person name="Liu Y."/>
            <person name="Xu W."/>
            <person name="Pan J."/>
            <person name="Luo Z.H."/>
            <person name="Li M."/>
        </authorList>
    </citation>
    <scope>NUCLEOTIDE SEQUENCE [LARGE SCALE GENOMIC DNA]</scope>
    <source>
        <strain evidence="5">HyVt-76</strain>
    </source>
</reference>
<dbReference type="Pfam" id="PF13181">
    <property type="entry name" value="TPR_8"/>
    <property type="match status" value="1"/>
</dbReference>
<dbReference type="InterPro" id="IPR019734">
    <property type="entry name" value="TPR_rpt"/>
</dbReference>
<gene>
    <name evidence="5" type="ORF">ENL21_00225</name>
</gene>
<evidence type="ECO:0000256" key="1">
    <source>
        <dbReference type="ARBA" id="ARBA00004922"/>
    </source>
</evidence>
<feature type="repeat" description="TPR" evidence="4">
    <location>
        <begin position="125"/>
        <end position="158"/>
    </location>
</feature>
<proteinExistence type="predicted"/>
<organism evidence="5">
    <name type="scientific">Caldithrix abyssi</name>
    <dbReference type="NCBI Taxonomy" id="187145"/>
    <lineage>
        <taxon>Bacteria</taxon>
        <taxon>Pseudomonadati</taxon>
        <taxon>Calditrichota</taxon>
        <taxon>Calditrichia</taxon>
        <taxon>Calditrichales</taxon>
        <taxon>Calditrichaceae</taxon>
        <taxon>Caldithrix</taxon>
    </lineage>
</organism>
<accession>A0A7V5H1L8</accession>
<dbReference type="SMART" id="SM00028">
    <property type="entry name" value="TPR"/>
    <property type="match status" value="6"/>
</dbReference>
<dbReference type="Proteomes" id="UP000886111">
    <property type="component" value="Unassembled WGS sequence"/>
</dbReference>
<feature type="repeat" description="TPR" evidence="4">
    <location>
        <begin position="211"/>
        <end position="244"/>
    </location>
</feature>
<evidence type="ECO:0000256" key="2">
    <source>
        <dbReference type="ARBA" id="ARBA00022676"/>
    </source>
</evidence>
<dbReference type="InterPro" id="IPR006597">
    <property type="entry name" value="Sel1-like"/>
</dbReference>
<dbReference type="PANTHER" id="PTHR44835:SF1">
    <property type="entry name" value="PROTEIN O-GLCNAC TRANSFERASE"/>
    <property type="match status" value="1"/>
</dbReference>
<keyword evidence="4" id="KW-0802">TPR repeat</keyword>
<comment type="pathway">
    <text evidence="1">Protein modification; protein glycosylation.</text>
</comment>
<dbReference type="PROSITE" id="PS50005">
    <property type="entry name" value="TPR"/>
    <property type="match status" value="5"/>
</dbReference>
<dbReference type="SUPFAM" id="SSF48452">
    <property type="entry name" value="TPR-like"/>
    <property type="match status" value="2"/>
</dbReference>
<keyword evidence="2" id="KW-0328">Glycosyltransferase</keyword>
<feature type="repeat" description="TPR" evidence="4">
    <location>
        <begin position="245"/>
        <end position="278"/>
    </location>
</feature>
<dbReference type="InterPro" id="IPR011990">
    <property type="entry name" value="TPR-like_helical_dom_sf"/>
</dbReference>
<feature type="repeat" description="TPR" evidence="4">
    <location>
        <begin position="279"/>
        <end position="312"/>
    </location>
</feature>
<evidence type="ECO:0000313" key="5">
    <source>
        <dbReference type="EMBL" id="HHE54179.1"/>
    </source>
</evidence>
<sequence length="325" mass="37388">MGNHYYLYHISVGGTMRKFLIFLLTLIVSSCAVFQPKEKAKPGLQPSEKQALMKAQVDSLITLGIQAHANGNDTLAIESWLKVMNYTDTIPDVYNYLGVAYQKFGQFQEALNYFKKAIELDTIYAEAYNNAGYMLLYLNQFKEAKEHFKKALKLNPNLERARENLKLVNQILAGKLNWQVFSLAENAQKSNDLLEEINGYKKVLQMDSTYAKAHNNLGVIYFYEGKIDSAFKHIRLALIYNRDYPEAINNLGYLHKEFGNYDLAIRLFFKALTLKPRYLGALNNLGEAYYLKGETENARRVFETVLELDKNNAVAKKWLEKLNSR</sequence>
<evidence type="ECO:0000256" key="3">
    <source>
        <dbReference type="ARBA" id="ARBA00022679"/>
    </source>
</evidence>
<dbReference type="Pfam" id="PF13424">
    <property type="entry name" value="TPR_12"/>
    <property type="match status" value="1"/>
</dbReference>
<dbReference type="EMBL" id="DRTD01000017">
    <property type="protein sequence ID" value="HHE54179.1"/>
    <property type="molecule type" value="Genomic_DNA"/>
</dbReference>
<dbReference type="InterPro" id="IPR051939">
    <property type="entry name" value="Glycosyltr_41/O-GlcNAc_trsf"/>
</dbReference>
<dbReference type="PROSITE" id="PS50293">
    <property type="entry name" value="TPR_REGION"/>
    <property type="match status" value="3"/>
</dbReference>